<accession>A0A4Y7J937</accession>
<gene>
    <name evidence="1" type="ORF">C5167_015420</name>
</gene>
<dbReference type="AlphaFoldDB" id="A0A4Y7J937"/>
<sequence length="100" mass="10989">MGRNYREKIPDIENCLDIVVTLQAKNKRGCVELLMMVVLLMVFEYGHGSDCSYWLMLQVCIDGCGHEAVAGRVVVAEMEDMVLSGGGLNCWLSTDGAANM</sequence>
<dbReference type="Gramene" id="RZC56560">
    <property type="protein sequence ID" value="RZC56560"/>
    <property type="gene ID" value="C5167_015420"/>
</dbReference>
<dbReference type="Proteomes" id="UP000316621">
    <property type="component" value="Chromosome 3"/>
</dbReference>
<reference evidence="1 2" key="1">
    <citation type="journal article" date="2018" name="Science">
        <title>The opium poppy genome and morphinan production.</title>
        <authorList>
            <person name="Guo L."/>
            <person name="Winzer T."/>
            <person name="Yang X."/>
            <person name="Li Y."/>
            <person name="Ning Z."/>
            <person name="He Z."/>
            <person name="Teodor R."/>
            <person name="Lu Y."/>
            <person name="Bowser T.A."/>
            <person name="Graham I.A."/>
            <person name="Ye K."/>
        </authorList>
    </citation>
    <scope>NUCLEOTIDE SEQUENCE [LARGE SCALE GENOMIC DNA]</scope>
    <source>
        <strain evidence="2">cv. HN1</strain>
        <tissue evidence="1">Leaves</tissue>
    </source>
</reference>
<keyword evidence="2" id="KW-1185">Reference proteome</keyword>
<dbReference type="EMBL" id="CM010717">
    <property type="protein sequence ID" value="RZC56560.1"/>
    <property type="molecule type" value="Genomic_DNA"/>
</dbReference>
<name>A0A4Y7J937_PAPSO</name>
<proteinExistence type="predicted"/>
<protein>
    <submittedName>
        <fullName evidence="1">Uncharacterized protein</fullName>
    </submittedName>
</protein>
<evidence type="ECO:0000313" key="1">
    <source>
        <dbReference type="EMBL" id="RZC56560.1"/>
    </source>
</evidence>
<organism evidence="1 2">
    <name type="scientific">Papaver somniferum</name>
    <name type="common">Opium poppy</name>
    <dbReference type="NCBI Taxonomy" id="3469"/>
    <lineage>
        <taxon>Eukaryota</taxon>
        <taxon>Viridiplantae</taxon>
        <taxon>Streptophyta</taxon>
        <taxon>Embryophyta</taxon>
        <taxon>Tracheophyta</taxon>
        <taxon>Spermatophyta</taxon>
        <taxon>Magnoliopsida</taxon>
        <taxon>Ranunculales</taxon>
        <taxon>Papaveraceae</taxon>
        <taxon>Papaveroideae</taxon>
        <taxon>Papaver</taxon>
    </lineage>
</organism>
<evidence type="ECO:0000313" key="2">
    <source>
        <dbReference type="Proteomes" id="UP000316621"/>
    </source>
</evidence>